<dbReference type="SMART" id="SM00875">
    <property type="entry name" value="BACK"/>
    <property type="match status" value="1"/>
</dbReference>
<keyword evidence="2" id="KW-0880">Kelch repeat</keyword>
<dbReference type="SUPFAM" id="SSF117281">
    <property type="entry name" value="Kelch motif"/>
    <property type="match status" value="1"/>
</dbReference>
<dbReference type="HOGENOM" id="CLU_004253_14_2_1"/>
<keyword evidence="3" id="KW-0677">Repeat</keyword>
<dbReference type="Gene3D" id="1.25.40.420">
    <property type="match status" value="1"/>
</dbReference>
<protein>
    <recommendedName>
        <fullName evidence="1">Kelch-like protein diablo</fullName>
    </recommendedName>
</protein>
<dbReference type="CDD" id="cd18186">
    <property type="entry name" value="BTB_POZ_ZBTB_KLHL-like"/>
    <property type="match status" value="1"/>
</dbReference>
<dbReference type="Pfam" id="PF01344">
    <property type="entry name" value="Kelch_1"/>
    <property type="match status" value="2"/>
</dbReference>
<dbReference type="InterPro" id="IPR000210">
    <property type="entry name" value="BTB/POZ_dom"/>
</dbReference>
<evidence type="ECO:0000313" key="7">
    <source>
        <dbReference type="Proteomes" id="UP000014500"/>
    </source>
</evidence>
<dbReference type="AlphaFoldDB" id="T1IIM2"/>
<dbReference type="Gene3D" id="2.120.10.80">
    <property type="entry name" value="Kelch-type beta propeller"/>
    <property type="match status" value="1"/>
</dbReference>
<evidence type="ECO:0000256" key="1">
    <source>
        <dbReference type="ARBA" id="ARBA00013699"/>
    </source>
</evidence>
<dbReference type="OMA" id="WEIRVIA"/>
<evidence type="ECO:0000259" key="5">
    <source>
        <dbReference type="PROSITE" id="PS50097"/>
    </source>
</evidence>
<dbReference type="UniPathway" id="UPA00143"/>
<dbReference type="GO" id="GO:0003779">
    <property type="term" value="F:actin binding"/>
    <property type="evidence" value="ECO:0007669"/>
    <property type="project" value="UniProtKB-KW"/>
</dbReference>
<dbReference type="SUPFAM" id="SSF54695">
    <property type="entry name" value="POZ domain"/>
    <property type="match status" value="1"/>
</dbReference>
<dbReference type="InterPro" id="IPR011705">
    <property type="entry name" value="BACK"/>
</dbReference>
<dbReference type="Gene3D" id="3.30.710.10">
    <property type="entry name" value="Potassium Channel Kv1.1, Chain A"/>
    <property type="match status" value="1"/>
</dbReference>
<evidence type="ECO:0000313" key="6">
    <source>
        <dbReference type="EnsemblMetazoa" id="SMAR000723-PA"/>
    </source>
</evidence>
<dbReference type="InterPro" id="IPR006652">
    <property type="entry name" value="Kelch_1"/>
</dbReference>
<dbReference type="Pfam" id="PF07707">
    <property type="entry name" value="BACK"/>
    <property type="match status" value="1"/>
</dbReference>
<accession>T1IIM2</accession>
<dbReference type="PANTHER" id="PTHR45632:SF3">
    <property type="entry name" value="KELCH-LIKE PROTEIN 32"/>
    <property type="match status" value="1"/>
</dbReference>
<organism evidence="6 7">
    <name type="scientific">Strigamia maritima</name>
    <name type="common">European centipede</name>
    <name type="synonym">Geophilus maritimus</name>
    <dbReference type="NCBI Taxonomy" id="126957"/>
    <lineage>
        <taxon>Eukaryota</taxon>
        <taxon>Metazoa</taxon>
        <taxon>Ecdysozoa</taxon>
        <taxon>Arthropoda</taxon>
        <taxon>Myriapoda</taxon>
        <taxon>Chilopoda</taxon>
        <taxon>Pleurostigmophora</taxon>
        <taxon>Geophilomorpha</taxon>
        <taxon>Linotaeniidae</taxon>
        <taxon>Strigamia</taxon>
    </lineage>
</organism>
<evidence type="ECO:0000256" key="4">
    <source>
        <dbReference type="ARBA" id="ARBA00043912"/>
    </source>
</evidence>
<dbReference type="STRING" id="126957.T1IIM2"/>
<dbReference type="PIRSF" id="PIRSF037037">
    <property type="entry name" value="Kelch-like_protein_gigaxonin"/>
    <property type="match status" value="1"/>
</dbReference>
<dbReference type="PhylomeDB" id="T1IIM2"/>
<evidence type="ECO:0000256" key="3">
    <source>
        <dbReference type="ARBA" id="ARBA00022737"/>
    </source>
</evidence>
<dbReference type="eggNOG" id="KOG4441">
    <property type="taxonomic scope" value="Eukaryota"/>
</dbReference>
<dbReference type="SMART" id="SM00225">
    <property type="entry name" value="BTB"/>
    <property type="match status" value="1"/>
</dbReference>
<dbReference type="InterPro" id="IPR017096">
    <property type="entry name" value="BTB-kelch_protein"/>
</dbReference>
<reference evidence="6" key="2">
    <citation type="submission" date="2015-02" db="UniProtKB">
        <authorList>
            <consortium name="EnsemblMetazoa"/>
        </authorList>
    </citation>
    <scope>IDENTIFICATION</scope>
</reference>
<dbReference type="GO" id="GO:0016567">
    <property type="term" value="P:protein ubiquitination"/>
    <property type="evidence" value="ECO:0007669"/>
    <property type="project" value="UniProtKB-UniPathway"/>
</dbReference>
<reference evidence="7" key="1">
    <citation type="submission" date="2011-05" db="EMBL/GenBank/DDBJ databases">
        <authorList>
            <person name="Richards S.R."/>
            <person name="Qu J."/>
            <person name="Jiang H."/>
            <person name="Jhangiani S.N."/>
            <person name="Agravi P."/>
            <person name="Goodspeed R."/>
            <person name="Gross S."/>
            <person name="Mandapat C."/>
            <person name="Jackson L."/>
            <person name="Mathew T."/>
            <person name="Pu L."/>
            <person name="Thornton R."/>
            <person name="Saada N."/>
            <person name="Wilczek-Boney K.B."/>
            <person name="Lee S."/>
            <person name="Kovar C."/>
            <person name="Wu Y."/>
            <person name="Scherer S.E."/>
            <person name="Worley K.C."/>
            <person name="Muzny D.M."/>
            <person name="Gibbs R."/>
        </authorList>
    </citation>
    <scope>NUCLEOTIDE SEQUENCE</scope>
    <source>
        <strain evidence="7">Brora</strain>
    </source>
</reference>
<name>T1IIM2_STRMM</name>
<dbReference type="Pfam" id="PF00651">
    <property type="entry name" value="BTB"/>
    <property type="match status" value="1"/>
</dbReference>
<dbReference type="SMART" id="SM00612">
    <property type="entry name" value="Kelch"/>
    <property type="match status" value="3"/>
</dbReference>
<dbReference type="Proteomes" id="UP000014500">
    <property type="component" value="Unassembled WGS sequence"/>
</dbReference>
<dbReference type="EMBL" id="AFFK01014363">
    <property type="status" value="NOT_ANNOTATED_CDS"/>
    <property type="molecule type" value="Genomic_DNA"/>
</dbReference>
<comment type="function">
    <text evidence="4">Probable substrate-specific adapter of an E3 ubiquitin-protein ligase complex which mediates the ubiquitination and subsequent proteasomal degradation of target proteins. May have a role in synapse differentiation and growth.</text>
</comment>
<proteinExistence type="predicted"/>
<evidence type="ECO:0000256" key="2">
    <source>
        <dbReference type="ARBA" id="ARBA00022441"/>
    </source>
</evidence>
<dbReference type="InterPro" id="IPR015915">
    <property type="entry name" value="Kelch-typ_b-propeller"/>
</dbReference>
<sequence>MIECEDVLEKFALTLNQLRHNKELTDITLICKDGEFSAHKTILAASSPFFRHLFTSVVEKKKYIQMSGIESDTLTVLLDYIYTGNLNIPETMDKVEQLLFASNQLQIPDFTRHAELELSARINPQNYGILWSIADQYGAGYLQKQVEYFIAYTLDELWFSRDFLNLDGRCLLRVFEQAALSGIAPEVVTVAAMSWLRHNPRSRHLDIIAIIPYLRLDQLHCSLLHQLWEREPLVHQVHSLTHELRKAIKTQCLGIQSAEPCEFSSYFPEAVNLPSPRSSTLKCVSENTVRVPSPKLKEPKQVHTLSPMRARSCTEKAVFSPGSLQTYKQKMIEKQQQTKNTGILVIVGHKWNNDVLVRALDFEHSVWLPPPPINPKELFGNIEVNLLSHSATATQGGSLFLIGGRDSKKVATDQFIQYDVLLAVVITLPHLLTSRSNCGADVLDDSIFVAGGLDANGKPLGLVEQYDFEKKSWKYVECLPEPCWDMGLATCKNRLYAVGGRRKNEWSSMCLAYSPVCNQWQYITLMPKEFLDTYPLLGSYDQSIMAVGHHNPQHKAHLCSFDPYTRRWGLIDTVRVKSKKILALLPWKEKMWVVDCIGTVYNYDLINRNWDIISNCGKVIPIPLYAKILTTNDNHHCFCEHH</sequence>
<dbReference type="PANTHER" id="PTHR45632">
    <property type="entry name" value="LD33804P"/>
    <property type="match status" value="1"/>
</dbReference>
<feature type="domain" description="BTB" evidence="5">
    <location>
        <begin position="25"/>
        <end position="90"/>
    </location>
</feature>
<dbReference type="PROSITE" id="PS50097">
    <property type="entry name" value="BTB"/>
    <property type="match status" value="1"/>
</dbReference>
<dbReference type="InterPro" id="IPR011333">
    <property type="entry name" value="SKP1/BTB/POZ_sf"/>
</dbReference>
<keyword evidence="7" id="KW-1185">Reference proteome</keyword>
<dbReference type="EnsemblMetazoa" id="SMAR000723-RA">
    <property type="protein sequence ID" value="SMAR000723-PA"/>
    <property type="gene ID" value="SMAR000723"/>
</dbReference>